<organism evidence="3 4">
    <name type="scientific">'Elaeagnus angustifolia' witches'-broom phytoplasma</name>
    <dbReference type="NCBI Taxonomy" id="1538355"/>
    <lineage>
        <taxon>Bacteria</taxon>
        <taxon>Bacillati</taxon>
        <taxon>Mycoplasmatota</taxon>
        <taxon>Mollicutes</taxon>
        <taxon>Acholeplasmatales</taxon>
        <taxon>Acholeplasmataceae</taxon>
        <taxon>Candidatus Phytoplasma</taxon>
        <taxon>16SrI (Aster yellows group)</taxon>
    </lineage>
</organism>
<keyword evidence="1" id="KW-0472">Membrane</keyword>
<feature type="non-terminal residue" evidence="3">
    <location>
        <position position="85"/>
    </location>
</feature>
<feature type="non-terminal residue" evidence="3">
    <location>
        <position position="1"/>
    </location>
</feature>
<keyword evidence="4" id="KW-1185">Reference proteome</keyword>
<dbReference type="PANTHER" id="PTHR45654:SF113">
    <property type="entry name" value="HOMEOBOX LEUCINE ZIPPER PROTEIN"/>
    <property type="match status" value="1"/>
</dbReference>
<keyword evidence="1" id="KW-1133">Transmembrane helix</keyword>
<dbReference type="PANTHER" id="PTHR45654">
    <property type="entry name" value="HOMEOBOX-LEUCINE ZIPPER PROTEIN MERISTEM L1"/>
    <property type="match status" value="1"/>
</dbReference>
<evidence type="ECO:0000259" key="2">
    <source>
        <dbReference type="Pfam" id="PF01852"/>
    </source>
</evidence>
<proteinExistence type="predicted"/>
<feature type="transmembrane region" description="Helical" evidence="1">
    <location>
        <begin position="38"/>
        <end position="57"/>
    </location>
</feature>
<dbReference type="Proteomes" id="UP000707147">
    <property type="component" value="Unassembled WGS sequence"/>
</dbReference>
<evidence type="ECO:0000313" key="3">
    <source>
        <dbReference type="EMBL" id="MBT1577029.1"/>
    </source>
</evidence>
<protein>
    <recommendedName>
        <fullName evidence="2">START domain-containing protein</fullName>
    </recommendedName>
</protein>
<feature type="domain" description="START" evidence="2">
    <location>
        <begin position="6"/>
        <end position="32"/>
    </location>
</feature>
<dbReference type="Pfam" id="PF01852">
    <property type="entry name" value="START"/>
    <property type="match status" value="1"/>
</dbReference>
<evidence type="ECO:0000256" key="1">
    <source>
        <dbReference type="SAM" id="Phobius"/>
    </source>
</evidence>
<evidence type="ECO:0000313" key="4">
    <source>
        <dbReference type="Proteomes" id="UP000707147"/>
    </source>
</evidence>
<dbReference type="EMBL" id="JAHFWK010000224">
    <property type="protein sequence ID" value="MBT1577029.1"/>
    <property type="molecule type" value="Genomic_DNA"/>
</dbReference>
<sequence length="85" mass="10205">LDNLRPNPSVRCRRRPSGCLIQEMPNGYSKVVFNWESYIYIYIYIYSYINIHIISLIKINFKCYHEQVTWVENVEVDDSGVHNLY</sequence>
<gene>
    <name evidence="3" type="ORF">KEC49_02675</name>
</gene>
<reference evidence="4" key="1">
    <citation type="journal article" date="2022" name="Forests">
        <title>Identification of Endophytic Microbiota of Phytoplasma-Infected Russian Olive Trees Elaeagnus angustifolia L. in the Northwest of Iran.</title>
        <authorList>
            <person name="Azizpour N."/>
            <person name="Nematollahi S."/>
            <person name="Khakvar R."/>
            <person name="Jamshidi M."/>
            <person name="Norouzi-Beirami M.H."/>
        </authorList>
    </citation>
    <scope>NUCLEOTIDE SEQUENCE [LARGE SCALE GENOMIC DNA]</scope>
    <source>
        <strain evidence="4">TBZ1</strain>
    </source>
</reference>
<dbReference type="InterPro" id="IPR002913">
    <property type="entry name" value="START_lipid-bd_dom"/>
</dbReference>
<name>A0ABS5VAS8_9MOLU</name>
<dbReference type="InterPro" id="IPR042160">
    <property type="entry name" value="HD-Zip_IV"/>
</dbReference>
<accession>A0ABS5VAS8</accession>
<comment type="caution">
    <text evidence="3">The sequence shown here is derived from an EMBL/GenBank/DDBJ whole genome shotgun (WGS) entry which is preliminary data.</text>
</comment>
<keyword evidence="1" id="KW-0812">Transmembrane</keyword>